<dbReference type="GO" id="GO:0004180">
    <property type="term" value="F:carboxypeptidase activity"/>
    <property type="evidence" value="ECO:0007669"/>
    <property type="project" value="UniProtKB-KW"/>
</dbReference>
<dbReference type="InterPro" id="IPR001466">
    <property type="entry name" value="Beta-lactam-related"/>
</dbReference>
<feature type="signal peptide" evidence="1">
    <location>
        <begin position="1"/>
        <end position="30"/>
    </location>
</feature>
<dbReference type="Proteomes" id="UP000219072">
    <property type="component" value="Unassembled WGS sequence"/>
</dbReference>
<name>A0A286DXU2_9ACTN</name>
<accession>A0A286DXU2</accession>
<sequence>MNPRSAFRRRPRRTAGLAVALGCATAAALAGVLGPAAAGEADAGATLRRDAEAVHRAGAVGVTAVLDTPDGTRAAHSGTADLATGAPARPDARFRAGSTAKPFVATVALRLVAEGELSLDDTVEEWLPGLVAGNGHDGTRVTVRDLLQQTSGLPDYLPRPDVLPAFHSAEGFHAHHLRRYTDEELVEGALRSPEEFAPGSEWGYSNTNYVLVGMIIERVTGNSWQREVRDRVIEPLGLADTETPEDDPYLEPPFLSGHHVFPEGGEYVDTTVFHPSAASAGGALVTTPGDIDRFLTALLGGELLPPEQLDEMLRARDTGREGVGYGLGLFRRELSCGGVYWGHSGTLLGYHNENGVTPDGERAVTVATNSFDFADEAAQDRVDAAMTGLVDRALCAE</sequence>
<dbReference type="AlphaFoldDB" id="A0A286DXU2"/>
<organism evidence="3 4">
    <name type="scientific">Streptomyces zhaozhouensis</name>
    <dbReference type="NCBI Taxonomy" id="1300267"/>
    <lineage>
        <taxon>Bacteria</taxon>
        <taxon>Bacillati</taxon>
        <taxon>Actinomycetota</taxon>
        <taxon>Actinomycetes</taxon>
        <taxon>Kitasatosporales</taxon>
        <taxon>Streptomycetaceae</taxon>
        <taxon>Streptomyces</taxon>
    </lineage>
</organism>
<dbReference type="InterPro" id="IPR012338">
    <property type="entry name" value="Beta-lactam/transpept-like"/>
</dbReference>
<feature type="domain" description="Beta-lactamase-related" evidence="2">
    <location>
        <begin position="60"/>
        <end position="381"/>
    </location>
</feature>
<reference evidence="3 4" key="1">
    <citation type="submission" date="2017-09" db="EMBL/GenBank/DDBJ databases">
        <authorList>
            <person name="Ehlers B."/>
            <person name="Leendertz F.H."/>
        </authorList>
    </citation>
    <scope>NUCLEOTIDE SEQUENCE [LARGE SCALE GENOMIC DNA]</scope>
    <source>
        <strain evidence="3 4">CGMCC 4.7095</strain>
    </source>
</reference>
<proteinExistence type="predicted"/>
<dbReference type="Pfam" id="PF00144">
    <property type="entry name" value="Beta-lactamase"/>
    <property type="match status" value="1"/>
</dbReference>
<evidence type="ECO:0000256" key="1">
    <source>
        <dbReference type="SAM" id="SignalP"/>
    </source>
</evidence>
<protein>
    <submittedName>
        <fullName evidence="3">D-alanyl-D-alanine carboxypeptidase</fullName>
    </submittedName>
</protein>
<evidence type="ECO:0000259" key="2">
    <source>
        <dbReference type="Pfam" id="PF00144"/>
    </source>
</evidence>
<keyword evidence="3" id="KW-0645">Protease</keyword>
<evidence type="ECO:0000313" key="3">
    <source>
        <dbReference type="EMBL" id="SOD63485.1"/>
    </source>
</evidence>
<dbReference type="PANTHER" id="PTHR46825:SF7">
    <property type="entry name" value="D-ALANYL-D-ALANINE CARBOXYPEPTIDASE"/>
    <property type="match status" value="1"/>
</dbReference>
<keyword evidence="3" id="KW-0121">Carboxypeptidase</keyword>
<feature type="chain" id="PRO_5038553188" evidence="1">
    <location>
        <begin position="31"/>
        <end position="397"/>
    </location>
</feature>
<evidence type="ECO:0000313" key="4">
    <source>
        <dbReference type="Proteomes" id="UP000219072"/>
    </source>
</evidence>
<dbReference type="Gene3D" id="3.40.710.10">
    <property type="entry name" value="DD-peptidase/beta-lactamase superfamily"/>
    <property type="match status" value="1"/>
</dbReference>
<keyword evidence="1" id="KW-0732">Signal</keyword>
<dbReference type="OrthoDB" id="5177574at2"/>
<dbReference type="RefSeq" id="WP_097231962.1">
    <property type="nucleotide sequence ID" value="NZ_OCNE01000011.1"/>
</dbReference>
<dbReference type="SUPFAM" id="SSF56601">
    <property type="entry name" value="beta-lactamase/transpeptidase-like"/>
    <property type="match status" value="1"/>
</dbReference>
<keyword evidence="4" id="KW-1185">Reference proteome</keyword>
<dbReference type="InterPro" id="IPR050491">
    <property type="entry name" value="AmpC-like"/>
</dbReference>
<keyword evidence="3" id="KW-0378">Hydrolase</keyword>
<gene>
    <name evidence="3" type="ORF">SAMN06297387_11132</name>
</gene>
<dbReference type="EMBL" id="OCNE01000011">
    <property type="protein sequence ID" value="SOD63485.1"/>
    <property type="molecule type" value="Genomic_DNA"/>
</dbReference>
<dbReference type="PANTHER" id="PTHR46825">
    <property type="entry name" value="D-ALANYL-D-ALANINE-CARBOXYPEPTIDASE/ENDOPEPTIDASE AMPH"/>
    <property type="match status" value="1"/>
</dbReference>